<dbReference type="PANTHER" id="PTHR38454">
    <property type="entry name" value="INTEGRAL MEMBRANE PROTEIN-RELATED"/>
    <property type="match status" value="1"/>
</dbReference>
<accession>A0A917VHM6</accession>
<feature type="transmembrane region" description="Helical" evidence="2">
    <location>
        <begin position="175"/>
        <end position="193"/>
    </location>
</feature>
<dbReference type="EMBL" id="BMNT01000010">
    <property type="protein sequence ID" value="GGK78418.1"/>
    <property type="molecule type" value="Genomic_DNA"/>
</dbReference>
<feature type="transmembrane region" description="Helical" evidence="2">
    <location>
        <begin position="356"/>
        <end position="375"/>
    </location>
</feature>
<organism evidence="3 4">
    <name type="scientific">Sphaerisporangium melleum</name>
    <dbReference type="NCBI Taxonomy" id="321316"/>
    <lineage>
        <taxon>Bacteria</taxon>
        <taxon>Bacillati</taxon>
        <taxon>Actinomycetota</taxon>
        <taxon>Actinomycetes</taxon>
        <taxon>Streptosporangiales</taxon>
        <taxon>Streptosporangiaceae</taxon>
        <taxon>Sphaerisporangium</taxon>
    </lineage>
</organism>
<evidence type="ECO:0000256" key="2">
    <source>
        <dbReference type="SAM" id="Phobius"/>
    </source>
</evidence>
<keyword evidence="2" id="KW-0472">Membrane</keyword>
<dbReference type="AlphaFoldDB" id="A0A917VHM6"/>
<feature type="region of interest" description="Disordered" evidence="1">
    <location>
        <begin position="633"/>
        <end position="658"/>
    </location>
</feature>
<protein>
    <submittedName>
        <fullName evidence="3">Membrane protein</fullName>
    </submittedName>
</protein>
<feature type="transmembrane region" description="Helical" evidence="2">
    <location>
        <begin position="414"/>
        <end position="432"/>
    </location>
</feature>
<feature type="transmembrane region" description="Helical" evidence="2">
    <location>
        <begin position="275"/>
        <end position="296"/>
    </location>
</feature>
<proteinExistence type="predicted"/>
<gene>
    <name evidence="3" type="ORF">GCM10007964_21450</name>
</gene>
<dbReference type="PANTHER" id="PTHR38454:SF1">
    <property type="entry name" value="INTEGRAL MEMBRANE PROTEIN"/>
    <property type="match status" value="1"/>
</dbReference>
<dbReference type="RefSeq" id="WP_189162821.1">
    <property type="nucleotide sequence ID" value="NZ_BMNT01000010.1"/>
</dbReference>
<name>A0A917VHM6_9ACTN</name>
<reference evidence="3" key="2">
    <citation type="submission" date="2020-09" db="EMBL/GenBank/DDBJ databases">
        <authorList>
            <person name="Sun Q."/>
            <person name="Ohkuma M."/>
        </authorList>
    </citation>
    <scope>NUCLEOTIDE SEQUENCE</scope>
    <source>
        <strain evidence="3">JCM 13064</strain>
    </source>
</reference>
<evidence type="ECO:0000256" key="1">
    <source>
        <dbReference type="SAM" id="MobiDB-lite"/>
    </source>
</evidence>
<reference evidence="3" key="1">
    <citation type="journal article" date="2014" name="Int. J. Syst. Evol. Microbiol.">
        <title>Complete genome sequence of Corynebacterium casei LMG S-19264T (=DSM 44701T), isolated from a smear-ripened cheese.</title>
        <authorList>
            <consortium name="US DOE Joint Genome Institute (JGI-PGF)"/>
            <person name="Walter F."/>
            <person name="Albersmeier A."/>
            <person name="Kalinowski J."/>
            <person name="Ruckert C."/>
        </authorList>
    </citation>
    <scope>NUCLEOTIDE SEQUENCE</scope>
    <source>
        <strain evidence="3">JCM 13064</strain>
    </source>
</reference>
<feature type="transmembrane region" description="Helical" evidence="2">
    <location>
        <begin position="326"/>
        <end position="344"/>
    </location>
</feature>
<feature type="transmembrane region" description="Helical" evidence="2">
    <location>
        <begin position="444"/>
        <end position="462"/>
    </location>
</feature>
<keyword evidence="2" id="KW-0812">Transmembrane</keyword>
<feature type="transmembrane region" description="Helical" evidence="2">
    <location>
        <begin position="911"/>
        <end position="931"/>
    </location>
</feature>
<dbReference type="InterPro" id="IPR018580">
    <property type="entry name" value="Uncharacterised_YfhO"/>
</dbReference>
<sequence length="955" mass="100791">MTTQELQPPAGESSHPHGDAVPVDVLGHVLAGRVRPGARAVRARAGAAIMAALLAVAGLTAGDAIAGFFPFGGISRSVSDLGNQYVPFYAYYWDVLHGRARGDLFVNWASGLGSSYLPDLFYYLASPFSLLVALFPREQVDLAVYVVTVAKIATAAGVMAWYLRRISSRPLRFGSGVAAVFGAAYGLCGWAVTDAVYNPMWLDGLIAFPLLCLVVEWALTERLAVLGVASVAFVWICDFYTAYFATLGAAVVLLVRLVAEPASLPARLRGCARAALYAAFGMGTAAPVVLVVYAAAKDAWPVAPRPFVPPEAGTLLGRLLPGGYQFSSPALFVGTFALFAALTLPFNRAVPLRARAAWTAAIGLVLASMLWQPAVRFWYAFTNPNGSFYREAFVLCGLLVVAGWTSLSRGLPRPPALAGAAALLAGVVWTASGWEQTTPRMIERVAAVAVAGAVLYGMLVLARRRGERVRRGVALAALAGLAAVQTVEAAANVASVDVKRAVHLDEHAAWGPWHAKLRTAVAAADGWPAYRTDPGRAQVSANAPQLVGGEGAQYYSSMTSAVLIDTLHRLGFGWASRGRAPASLDNPVTDAALGIAARAHSVPAPPLTDRGAAPSWPAEVWRTLSQAMTRVRPGPLATTGTPSPMTVAEGTARPTRTIGASPRDAAVTLVRRPAAPLVTVRPPSHPVPAYGASPFHNQELLLGSPVYDVPDVRYLAHDRTELPPDAQGALAMTPDLVPSRSYPYVLRATCRPGLEVYLNAPELAGVATLAGNEPVPFGGVAGQRRAPVQRLGVVPKTGRLKVKLRPSLPGSVPRQAIGCLDPARLAKAVHRLRDTGATKVRVSGHTLSATLPPGSTGTAIVAVPAIRGWTCALGPGRHRPLRHHLGLLAVPLDGTSTTLTCTFTPPGLRTGLHVAAASLVLAVATLLITRLRRRRIRPGRRSDRLHQATSHHRSH</sequence>
<keyword evidence="4" id="KW-1185">Reference proteome</keyword>
<dbReference type="Proteomes" id="UP000645217">
    <property type="component" value="Unassembled WGS sequence"/>
</dbReference>
<evidence type="ECO:0000313" key="4">
    <source>
        <dbReference type="Proteomes" id="UP000645217"/>
    </source>
</evidence>
<feature type="transmembrane region" description="Helical" evidence="2">
    <location>
        <begin position="232"/>
        <end position="255"/>
    </location>
</feature>
<comment type="caution">
    <text evidence="3">The sequence shown here is derived from an EMBL/GenBank/DDBJ whole genome shotgun (WGS) entry which is preliminary data.</text>
</comment>
<keyword evidence="2" id="KW-1133">Transmembrane helix</keyword>
<dbReference type="Pfam" id="PF09586">
    <property type="entry name" value="YfhO"/>
    <property type="match status" value="1"/>
</dbReference>
<feature type="transmembrane region" description="Helical" evidence="2">
    <location>
        <begin position="45"/>
        <end position="69"/>
    </location>
</feature>
<feature type="transmembrane region" description="Helical" evidence="2">
    <location>
        <begin position="142"/>
        <end position="163"/>
    </location>
</feature>
<evidence type="ECO:0000313" key="3">
    <source>
        <dbReference type="EMBL" id="GGK78418.1"/>
    </source>
</evidence>